<dbReference type="Pfam" id="PF00498">
    <property type="entry name" value="FHA"/>
    <property type="match status" value="1"/>
</dbReference>
<organism evidence="3">
    <name type="scientific">Blastobotrys adeninivorans</name>
    <name type="common">Yeast</name>
    <name type="synonym">Arxula adeninivorans</name>
    <dbReference type="NCBI Taxonomy" id="409370"/>
    <lineage>
        <taxon>Eukaryota</taxon>
        <taxon>Fungi</taxon>
        <taxon>Dikarya</taxon>
        <taxon>Ascomycota</taxon>
        <taxon>Saccharomycotina</taxon>
        <taxon>Dipodascomycetes</taxon>
        <taxon>Dipodascales</taxon>
        <taxon>Trichomonascaceae</taxon>
        <taxon>Blastobotrys</taxon>
    </lineage>
</organism>
<feature type="compositionally biased region" description="Basic and acidic residues" evidence="1">
    <location>
        <begin position="47"/>
        <end position="67"/>
    </location>
</feature>
<feature type="compositionally biased region" description="Basic residues" evidence="1">
    <location>
        <begin position="28"/>
        <end position="41"/>
    </location>
</feature>
<evidence type="ECO:0000313" key="3">
    <source>
        <dbReference type="EMBL" id="CDP37240.1"/>
    </source>
</evidence>
<evidence type="ECO:0000256" key="1">
    <source>
        <dbReference type="SAM" id="MobiDB-lite"/>
    </source>
</evidence>
<dbReference type="InterPro" id="IPR050923">
    <property type="entry name" value="Cell_Proc_Reg/RNA_Proc"/>
</dbReference>
<dbReference type="SUPFAM" id="SSF49879">
    <property type="entry name" value="SMAD/FHA domain"/>
    <property type="match status" value="1"/>
</dbReference>
<feature type="compositionally biased region" description="Basic and acidic residues" evidence="1">
    <location>
        <begin position="1"/>
        <end position="27"/>
    </location>
</feature>
<reference evidence="3" key="1">
    <citation type="submission" date="2014-02" db="EMBL/GenBank/DDBJ databases">
        <authorList>
            <person name="Genoscope - CEA"/>
        </authorList>
    </citation>
    <scope>NUCLEOTIDE SEQUENCE</scope>
    <source>
        <strain evidence="3">LS3</strain>
    </source>
</reference>
<feature type="domain" description="FHA" evidence="2">
    <location>
        <begin position="120"/>
        <end position="178"/>
    </location>
</feature>
<protein>
    <submittedName>
        <fullName evidence="3">ARAD1D06996p</fullName>
    </submittedName>
</protein>
<accession>A0A060T815</accession>
<dbReference type="PhylomeDB" id="A0A060T815"/>
<dbReference type="SMART" id="SM00240">
    <property type="entry name" value="FHA"/>
    <property type="match status" value="1"/>
</dbReference>
<evidence type="ECO:0000259" key="2">
    <source>
        <dbReference type="PROSITE" id="PS50006"/>
    </source>
</evidence>
<feature type="region of interest" description="Disordered" evidence="1">
    <location>
        <begin position="1"/>
        <end position="74"/>
    </location>
</feature>
<proteinExistence type="predicted"/>
<dbReference type="InterPro" id="IPR008984">
    <property type="entry name" value="SMAD_FHA_dom_sf"/>
</dbReference>
<sequence length="207" mass="24007">MPGTRIKEEPREAKERSEPRELRESRDSRRHRSRSRSPRRKSPPDTNIKRESADDESVDSKDAEKPNYDQSGLLARESRTIKGLYIKHSEPGDAAMPDSDKVYLLLNDSETHSLKSQSSYIIGRDKRVCDIIHPKISRQHAVIQFRRVVDKRSRVETTKPYLLDLESSHGTFLNDKKIEPLRYIEIRTGDVIAFSSTKINYDFIVEI</sequence>
<dbReference type="PANTHER" id="PTHR23308">
    <property type="entry name" value="NUCLEAR INHIBITOR OF PROTEIN PHOSPHATASE-1"/>
    <property type="match status" value="1"/>
</dbReference>
<dbReference type="AlphaFoldDB" id="A0A060T815"/>
<dbReference type="InterPro" id="IPR000253">
    <property type="entry name" value="FHA_dom"/>
</dbReference>
<dbReference type="PROSITE" id="PS50006">
    <property type="entry name" value="FHA_DOMAIN"/>
    <property type="match status" value="1"/>
</dbReference>
<name>A0A060T815_BLAAD</name>
<dbReference type="EMBL" id="HG937694">
    <property type="protein sequence ID" value="CDP37240.1"/>
    <property type="molecule type" value="Genomic_DNA"/>
</dbReference>
<gene>
    <name evidence="3" type="ORF">GNLVRS02_ARAD1D06996g</name>
</gene>
<dbReference type="Gene3D" id="2.60.200.20">
    <property type="match status" value="1"/>
</dbReference>
<reference evidence="3" key="2">
    <citation type="submission" date="2014-06" db="EMBL/GenBank/DDBJ databases">
        <title>The complete genome of Blastobotrys (Arxula) adeninivorans LS3 - a yeast of biotechnological interest.</title>
        <authorList>
            <person name="Kunze G."/>
            <person name="Gaillardin C."/>
            <person name="Czernicka M."/>
            <person name="Durrens P."/>
            <person name="Martin T."/>
            <person name="Boer E."/>
            <person name="Gabaldon T."/>
            <person name="Cruz J."/>
            <person name="Talla E."/>
            <person name="Marck C."/>
            <person name="Goffeau A."/>
            <person name="Barbe V."/>
            <person name="Baret P."/>
            <person name="Baronian K."/>
            <person name="Beier S."/>
            <person name="Bleykasten C."/>
            <person name="Bode R."/>
            <person name="Casaregola S."/>
            <person name="Despons L."/>
            <person name="Fairhead C."/>
            <person name="Giersberg M."/>
            <person name="Gierski P."/>
            <person name="Hahnel U."/>
            <person name="Hartmann A."/>
            <person name="Jankowska D."/>
            <person name="Jubin C."/>
            <person name="Jung P."/>
            <person name="Lafontaine I."/>
            <person name="Leh-Louis V."/>
            <person name="Lemaire M."/>
            <person name="Marcet-Houben M."/>
            <person name="Mascher M."/>
            <person name="Morel G."/>
            <person name="Richard G.-F."/>
            <person name="Riechen J."/>
            <person name="Sacerdot C."/>
            <person name="Sarkar A."/>
            <person name="Savel G."/>
            <person name="Schacherer J."/>
            <person name="Sherman D."/>
            <person name="Straub M.-L."/>
            <person name="Stein N."/>
            <person name="Thierry A."/>
            <person name="Trautwein-Schult A."/>
            <person name="Westhof E."/>
            <person name="Worch S."/>
            <person name="Dujon B."/>
            <person name="Souciet J.-L."/>
            <person name="Wincker P."/>
            <person name="Scholz U."/>
            <person name="Neuveglise N."/>
        </authorList>
    </citation>
    <scope>NUCLEOTIDE SEQUENCE</scope>
    <source>
        <strain evidence="3">LS3</strain>
    </source>
</reference>